<dbReference type="InterPro" id="IPR016024">
    <property type="entry name" value="ARM-type_fold"/>
</dbReference>
<keyword evidence="2" id="KW-0539">Nucleus</keyword>
<dbReference type="OMA" id="GNRHPDY"/>
<keyword evidence="5" id="KW-1185">Reference proteome</keyword>
<dbReference type="PANTHER" id="PTHR20938">
    <property type="entry name" value="INTEGRATOR COMPLEX SUBUNIT 4"/>
    <property type="match status" value="1"/>
</dbReference>
<sequence>MRKILEVQRVTQGPDGAALFTTLFENMMKGLYDISYRVRSACLDLMPIMVVLFHKLDSHTAAMEESLTNLQAQKTIGAFVEDWDARVRKSALEALVDMRMRQSSLDASLYPVAVKALRDDYEEVRASALDVIWALTCSNPDHVLDLHVEGSAETIRLNDDAFAKVCDLVNDIKVEVRTKACVLMGSFRNVQLDILLQTFSKRIMSRLKRRVTNKATGKKRLIPIAEGDFEADPDEYRLLDSGACGAFIHGLEDEYEEVRYAAIDSICELCIQNEQLVSKAVENLVDMFNDEIPRVRINAIQSLRKIGTHSPLQFNHEQLGNALGSLEESDPIPRRSMHELLRVTRFKEPRSLTDLLAALRRNLERFPEDEASIMGCLAELGKTHHSFISNLLVSLLNFDPRFLPREANIHDISHIMNCILIINACTRDAKILPRLPTYVFSHLNHYTIRYPDCMPDLKLLYASSPTHISVARALVSLDFLQEKDRQLQLSESRSKTHQALADIRELIRQRNFVRALSKVRITKEELQGRHQTRLQTSGADDMCACYLSCCETLLLLRMKLPVSEAVCRRILGRAMAMQRTVLGISSHNRQVAVYFELLAHILILLDKRKSSSTIPFMEYAMKCMHRVEQAKREFAPENPAVPMLENLYIALCQIKQKLDLASIDRIAAFTRDFVPLHLDLDNQAKSMHAIILAPISNSDKPVKIRTPFPLHLTIEADIFYVVDTSQIAIEITSPDKKKHHFWPASAAFTPTTAYSYKLATSFEMSLSPWTQTCPFDLRIVNAGCAISQEQEIYLSTQ</sequence>
<dbReference type="Pfam" id="PF25458">
    <property type="entry name" value="INTS4_C"/>
    <property type="match status" value="1"/>
</dbReference>
<dbReference type="Gene3D" id="1.25.10.10">
    <property type="entry name" value="Leucine-rich Repeat Variant"/>
    <property type="match status" value="2"/>
</dbReference>
<gene>
    <name evidence="4" type="ORF">BCR43DRAFT_495808</name>
</gene>
<proteinExistence type="predicted"/>
<evidence type="ECO:0000313" key="5">
    <source>
        <dbReference type="Proteomes" id="UP000242180"/>
    </source>
</evidence>
<dbReference type="GO" id="GO:0016180">
    <property type="term" value="P:snRNA processing"/>
    <property type="evidence" value="ECO:0007669"/>
    <property type="project" value="TreeGrafter"/>
</dbReference>
<organism evidence="4 5">
    <name type="scientific">Syncephalastrum racemosum</name>
    <name type="common">Filamentous fungus</name>
    <dbReference type="NCBI Taxonomy" id="13706"/>
    <lineage>
        <taxon>Eukaryota</taxon>
        <taxon>Fungi</taxon>
        <taxon>Fungi incertae sedis</taxon>
        <taxon>Mucoromycota</taxon>
        <taxon>Mucoromycotina</taxon>
        <taxon>Mucoromycetes</taxon>
        <taxon>Mucorales</taxon>
        <taxon>Syncephalastraceae</taxon>
        <taxon>Syncephalastrum</taxon>
    </lineage>
</organism>
<dbReference type="GO" id="GO:0032039">
    <property type="term" value="C:integrator complex"/>
    <property type="evidence" value="ECO:0007669"/>
    <property type="project" value="TreeGrafter"/>
</dbReference>
<feature type="domain" description="Integrator complex subunit 4/Protein SIEL C-terminal Ig-like" evidence="3">
    <location>
        <begin position="691"/>
        <end position="782"/>
    </location>
</feature>
<dbReference type="InterPro" id="IPR011989">
    <property type="entry name" value="ARM-like"/>
</dbReference>
<dbReference type="STRING" id="13706.A0A1X2H6F6"/>
<dbReference type="PANTHER" id="PTHR20938:SF0">
    <property type="entry name" value="INTEGRATOR COMPLEX SUBUNIT 4"/>
    <property type="match status" value="1"/>
</dbReference>
<dbReference type="Pfam" id="PF13646">
    <property type="entry name" value="HEAT_2"/>
    <property type="match status" value="1"/>
</dbReference>
<dbReference type="OrthoDB" id="18190at2759"/>
<comment type="caution">
    <text evidence="4">The sequence shown here is derived from an EMBL/GenBank/DDBJ whole genome shotgun (WGS) entry which is preliminary data.</text>
</comment>
<dbReference type="Proteomes" id="UP000242180">
    <property type="component" value="Unassembled WGS sequence"/>
</dbReference>
<reference evidence="4 5" key="1">
    <citation type="submission" date="2016-07" db="EMBL/GenBank/DDBJ databases">
        <title>Pervasive Adenine N6-methylation of Active Genes in Fungi.</title>
        <authorList>
            <consortium name="DOE Joint Genome Institute"/>
            <person name="Mondo S.J."/>
            <person name="Dannebaum R.O."/>
            <person name="Kuo R.C."/>
            <person name="Labutti K."/>
            <person name="Haridas S."/>
            <person name="Kuo A."/>
            <person name="Salamov A."/>
            <person name="Ahrendt S.R."/>
            <person name="Lipzen A."/>
            <person name="Sullivan W."/>
            <person name="Andreopoulos W.B."/>
            <person name="Clum A."/>
            <person name="Lindquist E."/>
            <person name="Daum C."/>
            <person name="Ramamoorthy G.K."/>
            <person name="Gryganskyi A."/>
            <person name="Culley D."/>
            <person name="Magnuson J.K."/>
            <person name="James T.Y."/>
            <person name="O'Malley M.A."/>
            <person name="Stajich J.E."/>
            <person name="Spatafora J.W."/>
            <person name="Visel A."/>
            <person name="Grigoriev I.V."/>
        </authorList>
    </citation>
    <scope>NUCLEOTIDE SEQUENCE [LARGE SCALE GENOMIC DNA]</scope>
    <source>
        <strain evidence="4 5">NRRL 2496</strain>
    </source>
</reference>
<evidence type="ECO:0000256" key="2">
    <source>
        <dbReference type="ARBA" id="ARBA00023242"/>
    </source>
</evidence>
<evidence type="ECO:0000313" key="4">
    <source>
        <dbReference type="EMBL" id="ORY94068.1"/>
    </source>
</evidence>
<dbReference type="AlphaFoldDB" id="A0A1X2H6F6"/>
<dbReference type="InterPro" id="IPR057412">
    <property type="entry name" value="INTS4_C"/>
</dbReference>
<evidence type="ECO:0000259" key="3">
    <source>
        <dbReference type="Pfam" id="PF25458"/>
    </source>
</evidence>
<name>A0A1X2H6F6_SYNRA</name>
<protein>
    <submittedName>
        <fullName evidence="4">Armadillo-type protein</fullName>
    </submittedName>
</protein>
<accession>A0A1X2H6F6</accession>
<comment type="subcellular location">
    <subcellularLocation>
        <location evidence="1">Nucleus</location>
    </subcellularLocation>
</comment>
<evidence type="ECO:0000256" key="1">
    <source>
        <dbReference type="ARBA" id="ARBA00004123"/>
    </source>
</evidence>
<dbReference type="InParanoid" id="A0A1X2H6F6"/>
<dbReference type="EMBL" id="MCGN01000008">
    <property type="protein sequence ID" value="ORY94068.1"/>
    <property type="molecule type" value="Genomic_DNA"/>
</dbReference>
<dbReference type="SUPFAM" id="SSF48371">
    <property type="entry name" value="ARM repeat"/>
    <property type="match status" value="1"/>
</dbReference>